<accession>A0A814RML5</accession>
<protein>
    <submittedName>
        <fullName evidence="2">Uncharacterized protein</fullName>
    </submittedName>
</protein>
<gene>
    <name evidence="3" type="ORF">EDS130_LOCUS37473</name>
    <name evidence="2" type="ORF">XAT740_LOCUS20169</name>
</gene>
<keyword evidence="4" id="KW-1185">Reference proteome</keyword>
<comment type="caution">
    <text evidence="2">The sequence shown here is derived from an EMBL/GenBank/DDBJ whole genome shotgun (WGS) entry which is preliminary data.</text>
</comment>
<name>A0A814RML5_ADIRI</name>
<dbReference type="PANTHER" id="PTHR33444:SF2">
    <property type="entry name" value="MARVEL DOMAIN-CONTAINING PROTEIN"/>
    <property type="match status" value="1"/>
</dbReference>
<feature type="transmembrane region" description="Helical" evidence="1">
    <location>
        <begin position="58"/>
        <end position="89"/>
    </location>
</feature>
<feature type="transmembrane region" description="Helical" evidence="1">
    <location>
        <begin position="101"/>
        <end position="119"/>
    </location>
</feature>
<dbReference type="PANTHER" id="PTHR33444">
    <property type="entry name" value="SI:DKEY-19B23.12-RELATED"/>
    <property type="match status" value="1"/>
</dbReference>
<keyword evidence="1" id="KW-1133">Transmembrane helix</keyword>
<feature type="transmembrane region" description="Helical" evidence="1">
    <location>
        <begin position="198"/>
        <end position="222"/>
    </location>
</feature>
<feature type="transmembrane region" description="Helical" evidence="1">
    <location>
        <begin position="140"/>
        <end position="167"/>
    </location>
</feature>
<dbReference type="InterPro" id="IPR040350">
    <property type="entry name" value="TMEM272"/>
</dbReference>
<dbReference type="Proteomes" id="UP000663828">
    <property type="component" value="Unassembled WGS sequence"/>
</dbReference>
<evidence type="ECO:0000313" key="3">
    <source>
        <dbReference type="EMBL" id="CAF1420940.1"/>
    </source>
</evidence>
<proteinExistence type="predicted"/>
<organism evidence="2 4">
    <name type="scientific">Adineta ricciae</name>
    <name type="common">Rotifer</name>
    <dbReference type="NCBI Taxonomy" id="249248"/>
    <lineage>
        <taxon>Eukaryota</taxon>
        <taxon>Metazoa</taxon>
        <taxon>Spiralia</taxon>
        <taxon>Gnathifera</taxon>
        <taxon>Rotifera</taxon>
        <taxon>Eurotatoria</taxon>
        <taxon>Bdelloidea</taxon>
        <taxon>Adinetida</taxon>
        <taxon>Adinetidae</taxon>
        <taxon>Adineta</taxon>
    </lineage>
</organism>
<sequence length="258" mass="29442">MSTEASTSYDFKSDTNSTYSPAPEPLFTHLYANNDEMQPGTISRTADKKYVYAPRLPIWLIGTINTIIYIFTTCCALLPVPAIVISAIYLHQCPVERMIPIFQLVHYSLSGFFYVGTMLQNKLAACKEDHFFGWGEKVVFICKCSWIAVLVSCGCCLPCFMIVWFILGNYWIFHVKVRVNLHDPNSADYCHATLYQTAFWFLIVNYIAVPINICINCFDLFCMKPVLKQVKQERNIQMSVNIATIHQTIPNDNAISQI</sequence>
<keyword evidence="1" id="KW-0472">Membrane</keyword>
<evidence type="ECO:0000256" key="1">
    <source>
        <dbReference type="SAM" id="Phobius"/>
    </source>
</evidence>
<dbReference type="EMBL" id="CAJNOR010001399">
    <property type="protein sequence ID" value="CAF1136234.1"/>
    <property type="molecule type" value="Genomic_DNA"/>
</dbReference>
<dbReference type="Proteomes" id="UP000663852">
    <property type="component" value="Unassembled WGS sequence"/>
</dbReference>
<evidence type="ECO:0000313" key="4">
    <source>
        <dbReference type="Proteomes" id="UP000663828"/>
    </source>
</evidence>
<dbReference type="OrthoDB" id="6157510at2759"/>
<dbReference type="EMBL" id="CAJNOJ010000370">
    <property type="protein sequence ID" value="CAF1420940.1"/>
    <property type="molecule type" value="Genomic_DNA"/>
</dbReference>
<reference evidence="2" key="1">
    <citation type="submission" date="2021-02" db="EMBL/GenBank/DDBJ databases">
        <authorList>
            <person name="Nowell W R."/>
        </authorList>
    </citation>
    <scope>NUCLEOTIDE SEQUENCE</scope>
</reference>
<evidence type="ECO:0000313" key="2">
    <source>
        <dbReference type="EMBL" id="CAF1136234.1"/>
    </source>
</evidence>
<keyword evidence="1" id="KW-0812">Transmembrane</keyword>
<dbReference type="AlphaFoldDB" id="A0A814RML5"/>